<dbReference type="EMBL" id="OZ035827">
    <property type="protein sequence ID" value="CAL1605764.1"/>
    <property type="molecule type" value="Genomic_DNA"/>
</dbReference>
<evidence type="ECO:0000313" key="2">
    <source>
        <dbReference type="EMBL" id="CAL1605764.1"/>
    </source>
</evidence>
<keyword evidence="3" id="KW-1185">Reference proteome</keyword>
<protein>
    <submittedName>
        <fullName evidence="2">Uncharacterized protein</fullName>
    </submittedName>
</protein>
<evidence type="ECO:0000256" key="1">
    <source>
        <dbReference type="SAM" id="MobiDB-lite"/>
    </source>
</evidence>
<accession>A0AAV2LXG6</accession>
<sequence>MCEGSPKWHKALRVANVCAASITRHVRPPADLATGVVMWRMRMIAELIVKKRQQAMKKRRAMEPIPRSDTVGSE</sequence>
<proteinExistence type="predicted"/>
<gene>
    <name evidence="2" type="ORF">KC01_LOCUS33085</name>
</gene>
<dbReference type="AlphaFoldDB" id="A0AAV2LXG6"/>
<feature type="region of interest" description="Disordered" evidence="1">
    <location>
        <begin position="55"/>
        <end position="74"/>
    </location>
</feature>
<organism evidence="2 3">
    <name type="scientific">Knipowitschia caucasica</name>
    <name type="common">Caucasian dwarf goby</name>
    <name type="synonym">Pomatoschistus caucasicus</name>
    <dbReference type="NCBI Taxonomy" id="637954"/>
    <lineage>
        <taxon>Eukaryota</taxon>
        <taxon>Metazoa</taxon>
        <taxon>Chordata</taxon>
        <taxon>Craniata</taxon>
        <taxon>Vertebrata</taxon>
        <taxon>Euteleostomi</taxon>
        <taxon>Actinopterygii</taxon>
        <taxon>Neopterygii</taxon>
        <taxon>Teleostei</taxon>
        <taxon>Neoteleostei</taxon>
        <taxon>Acanthomorphata</taxon>
        <taxon>Gobiaria</taxon>
        <taxon>Gobiiformes</taxon>
        <taxon>Gobioidei</taxon>
        <taxon>Gobiidae</taxon>
        <taxon>Gobiinae</taxon>
        <taxon>Knipowitschia</taxon>
    </lineage>
</organism>
<reference evidence="2 3" key="1">
    <citation type="submission" date="2024-04" db="EMBL/GenBank/DDBJ databases">
        <authorList>
            <person name="Waldvogel A.-M."/>
            <person name="Schoenle A."/>
        </authorList>
    </citation>
    <scope>NUCLEOTIDE SEQUENCE [LARGE SCALE GENOMIC DNA]</scope>
</reference>
<dbReference type="Proteomes" id="UP001497482">
    <property type="component" value="Chromosome 5"/>
</dbReference>
<evidence type="ECO:0000313" key="3">
    <source>
        <dbReference type="Proteomes" id="UP001497482"/>
    </source>
</evidence>
<name>A0AAV2LXG6_KNICA</name>